<organism evidence="3 4">
    <name type="scientific">Pseudomonas fluorescens</name>
    <dbReference type="NCBI Taxonomy" id="294"/>
    <lineage>
        <taxon>Bacteria</taxon>
        <taxon>Pseudomonadati</taxon>
        <taxon>Pseudomonadota</taxon>
        <taxon>Gammaproteobacteria</taxon>
        <taxon>Pseudomonadales</taxon>
        <taxon>Pseudomonadaceae</taxon>
        <taxon>Pseudomonas</taxon>
    </lineage>
</organism>
<reference evidence="3 4" key="1">
    <citation type="submission" date="2018-07" db="EMBL/GenBank/DDBJ databases">
        <title>Draft Genome Sequence of Pseudomonas fluorescens AHK-1 associated with canker disease of kiwifruit.</title>
        <authorList>
            <person name="Wu Z."/>
        </authorList>
    </citation>
    <scope>NUCLEOTIDE SEQUENCE [LARGE SCALE GENOMIC DNA]</scope>
    <source>
        <strain evidence="3 4">AHK-1</strain>
    </source>
</reference>
<evidence type="ECO:0000313" key="3">
    <source>
        <dbReference type="EMBL" id="RDS90063.1"/>
    </source>
</evidence>
<feature type="region of interest" description="Disordered" evidence="2">
    <location>
        <begin position="387"/>
        <end position="438"/>
    </location>
</feature>
<dbReference type="InterPro" id="IPR001343">
    <property type="entry name" value="Hemolysn_Ca-bd"/>
</dbReference>
<dbReference type="PRINTS" id="PR00313">
    <property type="entry name" value="CABNDNGRPT"/>
</dbReference>
<dbReference type="Gene3D" id="2.160.20.160">
    <property type="match status" value="1"/>
</dbReference>
<dbReference type="InterPro" id="IPR028208">
    <property type="entry name" value="Effector_pro_NleD-like"/>
</dbReference>
<dbReference type="Pfam" id="PF14891">
    <property type="entry name" value="Peptidase_M91"/>
    <property type="match status" value="1"/>
</dbReference>
<feature type="compositionally biased region" description="Basic and acidic residues" evidence="2">
    <location>
        <begin position="429"/>
        <end position="438"/>
    </location>
</feature>
<evidence type="ECO:0000256" key="2">
    <source>
        <dbReference type="SAM" id="MobiDB-lite"/>
    </source>
</evidence>
<evidence type="ECO:0000313" key="4">
    <source>
        <dbReference type="Proteomes" id="UP000255541"/>
    </source>
</evidence>
<accession>A0A7Z6QMT7</accession>
<protein>
    <submittedName>
        <fullName evidence="3">Hemolysin-like protein</fullName>
    </submittedName>
</protein>
<keyword evidence="1" id="KW-0106">Calcium</keyword>
<dbReference type="GO" id="GO:0005509">
    <property type="term" value="F:calcium ion binding"/>
    <property type="evidence" value="ECO:0007669"/>
    <property type="project" value="InterPro"/>
</dbReference>
<dbReference type="SUPFAM" id="SSF51120">
    <property type="entry name" value="beta-Roll"/>
    <property type="match status" value="1"/>
</dbReference>
<comment type="caution">
    <text evidence="3">The sequence shown here is derived from an EMBL/GenBank/DDBJ whole genome shotgun (WGS) entry which is preliminary data.</text>
</comment>
<dbReference type="InterPro" id="IPR011049">
    <property type="entry name" value="Serralysin-like_metalloprot_C"/>
</dbReference>
<dbReference type="AlphaFoldDB" id="A0A7Z6QMT7"/>
<sequence>METGDDADCVHVRNWPGNRLQVCINGKSYVFDNHVKQGPQQGLWIETKGGNDTVIIDDDVKLRVDIEGGDGHDYIQAGGGRSRVYGGNGNDVLRLGSGLGFAAGNDGDDTIIGGSGNAVMYGNNGKDRLYAGFGLSTKQSYLDGGDGNDQLYAGSGHTVAHGGNGNDDLIGHDRTTFYTGKGCDRIWNNRRKDLIYANAHDRFDRSKGSTFTEVKPSNAGKQAFTVAEGTLGFNQQVSDDLEFLRSSPLGQQALAKMDELAAINGATVEIRQVTLGDTSYDFGSVELENQTPEEEENIDETRYGTLKNGVPGARAKNASIAYDPYAVLESTDRTNVIAPVTTLFHENGHAFNGANGTFLEGEDQEQLQSGAWVPVRNAERQVIGIPGNATPADLDNDPSTPPSTVNPRPFMENALNQEMGKPLRKTHKFEHSDQGDGI</sequence>
<dbReference type="EMBL" id="QRBA01000009">
    <property type="protein sequence ID" value="RDS90063.1"/>
    <property type="molecule type" value="Genomic_DNA"/>
</dbReference>
<evidence type="ECO:0000256" key="1">
    <source>
        <dbReference type="ARBA" id="ARBA00022837"/>
    </source>
</evidence>
<name>A0A7Z6QMT7_PSEFL</name>
<dbReference type="Proteomes" id="UP000255541">
    <property type="component" value="Unassembled WGS sequence"/>
</dbReference>
<proteinExistence type="predicted"/>
<dbReference type="Pfam" id="PF00353">
    <property type="entry name" value="HemolysinCabind"/>
    <property type="match status" value="3"/>
</dbReference>
<gene>
    <name evidence="3" type="ORF">DL347_17535</name>
</gene>